<dbReference type="EMBL" id="BQKI01000088">
    <property type="protein sequence ID" value="GJN35371.1"/>
    <property type="molecule type" value="Genomic_DNA"/>
</dbReference>
<dbReference type="PANTHER" id="PTHR33085:SF88">
    <property type="entry name" value="OS08G0165000 PROTEIN"/>
    <property type="match status" value="1"/>
</dbReference>
<reference evidence="1" key="1">
    <citation type="journal article" date="2018" name="DNA Res.">
        <title>Multiple hybrid de novo genome assembly of finger millet, an orphan allotetraploid crop.</title>
        <authorList>
            <person name="Hatakeyama M."/>
            <person name="Aluri S."/>
            <person name="Balachadran M.T."/>
            <person name="Sivarajan S.R."/>
            <person name="Patrignani A."/>
            <person name="Gruter S."/>
            <person name="Poveda L."/>
            <person name="Shimizu-Inatsugi R."/>
            <person name="Baeten J."/>
            <person name="Francoijs K.J."/>
            <person name="Nataraja K.N."/>
            <person name="Reddy Y.A.N."/>
            <person name="Phadnis S."/>
            <person name="Ravikumar R.L."/>
            <person name="Schlapbach R."/>
            <person name="Sreeman S.M."/>
            <person name="Shimizu K.K."/>
        </authorList>
    </citation>
    <scope>NUCLEOTIDE SEQUENCE</scope>
</reference>
<keyword evidence="2" id="KW-1185">Reference proteome</keyword>
<dbReference type="InterPro" id="IPR012871">
    <property type="entry name" value="DUF1668_ORYSA"/>
</dbReference>
<protein>
    <submittedName>
        <fullName evidence="1">Uncharacterized protein</fullName>
    </submittedName>
</protein>
<dbReference type="AlphaFoldDB" id="A0AAV5FM69"/>
<name>A0AAV5FM69_ELECO</name>
<dbReference type="Proteomes" id="UP001054889">
    <property type="component" value="Unassembled WGS sequence"/>
</dbReference>
<evidence type="ECO:0000313" key="1">
    <source>
        <dbReference type="EMBL" id="GJN35371.1"/>
    </source>
</evidence>
<organism evidence="1 2">
    <name type="scientific">Eleusine coracana subsp. coracana</name>
    <dbReference type="NCBI Taxonomy" id="191504"/>
    <lineage>
        <taxon>Eukaryota</taxon>
        <taxon>Viridiplantae</taxon>
        <taxon>Streptophyta</taxon>
        <taxon>Embryophyta</taxon>
        <taxon>Tracheophyta</taxon>
        <taxon>Spermatophyta</taxon>
        <taxon>Magnoliopsida</taxon>
        <taxon>Liliopsida</taxon>
        <taxon>Poales</taxon>
        <taxon>Poaceae</taxon>
        <taxon>PACMAD clade</taxon>
        <taxon>Chloridoideae</taxon>
        <taxon>Cynodonteae</taxon>
        <taxon>Eleusininae</taxon>
        <taxon>Eleusine</taxon>
    </lineage>
</organism>
<dbReference type="Pfam" id="PF07893">
    <property type="entry name" value="DUF1668"/>
    <property type="match status" value="1"/>
</dbReference>
<dbReference type="PANTHER" id="PTHR33085">
    <property type="entry name" value="OS12G0113100 PROTEIN-RELATED"/>
    <property type="match status" value="1"/>
</dbReference>
<evidence type="ECO:0000313" key="2">
    <source>
        <dbReference type="Proteomes" id="UP001054889"/>
    </source>
</evidence>
<dbReference type="SUPFAM" id="SSF75011">
    <property type="entry name" value="3-carboxy-cis,cis-mucoante lactonizing enzyme"/>
    <property type="match status" value="1"/>
</dbReference>
<sequence>MSFRRFVHLVVDDMNIRRCTYSLRSIDMSALFRRPAHSSIGAHPPPIVENQEMESCPLPAPSMSFCPPRGRCHEGMMEFMFLGGKHNKVVATDQTGRALLYDPDQHAVNTLHGFVKPKDKPVALTVDEDHLYVLDTRPAPGHKDTCFECLEFDDHYGMDEDWYPRVLPPPPPHNCNGPADPKMEEEQYYPVVDSCAVSGDGSHISITNQRSRTYAFDTATEAWSKVGDWALPFSGVAEHVPELGLWFGLSRDEDRCELCVVDLHAPPAAASVRGLWMAVTRVVFTAVEVERCNDDGVDGGLRMVKHGSKLFTLLQDMAHWVL</sequence>
<accession>A0AAV5FM69</accession>
<reference evidence="1" key="2">
    <citation type="submission" date="2021-12" db="EMBL/GenBank/DDBJ databases">
        <title>Resequencing data analysis of finger millet.</title>
        <authorList>
            <person name="Hatakeyama M."/>
            <person name="Aluri S."/>
            <person name="Balachadran M.T."/>
            <person name="Sivarajan S.R."/>
            <person name="Poveda L."/>
            <person name="Shimizu-Inatsugi R."/>
            <person name="Schlapbach R."/>
            <person name="Sreeman S.M."/>
            <person name="Shimizu K.K."/>
        </authorList>
    </citation>
    <scope>NUCLEOTIDE SEQUENCE</scope>
</reference>
<proteinExistence type="predicted"/>
<comment type="caution">
    <text evidence="1">The sequence shown here is derived from an EMBL/GenBank/DDBJ whole genome shotgun (WGS) entry which is preliminary data.</text>
</comment>
<gene>
    <name evidence="1" type="primary">gb24140</name>
    <name evidence="1" type="ORF">PR202_gb24140</name>
</gene>